<organism evidence="1 2">
    <name type="scientific">Gossypium laxum</name>
    <dbReference type="NCBI Taxonomy" id="34288"/>
    <lineage>
        <taxon>Eukaryota</taxon>
        <taxon>Viridiplantae</taxon>
        <taxon>Streptophyta</taxon>
        <taxon>Embryophyta</taxon>
        <taxon>Tracheophyta</taxon>
        <taxon>Spermatophyta</taxon>
        <taxon>Magnoliopsida</taxon>
        <taxon>eudicotyledons</taxon>
        <taxon>Gunneridae</taxon>
        <taxon>Pentapetalae</taxon>
        <taxon>rosids</taxon>
        <taxon>malvids</taxon>
        <taxon>Malvales</taxon>
        <taxon>Malvaceae</taxon>
        <taxon>Malvoideae</taxon>
        <taxon>Gossypium</taxon>
    </lineage>
</organism>
<feature type="non-terminal residue" evidence="1">
    <location>
        <position position="117"/>
    </location>
</feature>
<sequence length="117" mass="12949">KPIISYNSFGIGLYLNIDGSVRLEDGSAAARGIVRNRNGEWVIGFNRFLGSCSVFEAKLLEAVTTIKESLTGRSNSALIGRILKLLYQLHHWNICHNPKEDNQKADKLAKLAHLGSQ</sequence>
<dbReference type="AlphaFoldDB" id="A0A7J9AZW3"/>
<keyword evidence="2" id="KW-1185">Reference proteome</keyword>
<dbReference type="EMBL" id="JABEZV010438662">
    <property type="protein sequence ID" value="MBA0729618.1"/>
    <property type="molecule type" value="Genomic_DNA"/>
</dbReference>
<protein>
    <recommendedName>
        <fullName evidence="3">RNase H type-1 domain-containing protein</fullName>
    </recommendedName>
</protein>
<proteinExistence type="predicted"/>
<accession>A0A7J9AZW3</accession>
<dbReference type="InterPro" id="IPR053151">
    <property type="entry name" value="RNase_H-like"/>
</dbReference>
<evidence type="ECO:0000313" key="1">
    <source>
        <dbReference type="EMBL" id="MBA0729618.1"/>
    </source>
</evidence>
<dbReference type="Proteomes" id="UP000593574">
    <property type="component" value="Unassembled WGS sequence"/>
</dbReference>
<reference evidence="1 2" key="1">
    <citation type="journal article" date="2019" name="Genome Biol. Evol.">
        <title>Insights into the evolution of the New World diploid cottons (Gossypium, subgenus Houzingenia) based on genome sequencing.</title>
        <authorList>
            <person name="Grover C.E."/>
            <person name="Arick M.A. 2nd"/>
            <person name="Thrash A."/>
            <person name="Conover J.L."/>
            <person name="Sanders W.S."/>
            <person name="Peterson D.G."/>
            <person name="Frelichowski J.E."/>
            <person name="Scheffler J.A."/>
            <person name="Scheffler B.E."/>
            <person name="Wendel J.F."/>
        </authorList>
    </citation>
    <scope>NUCLEOTIDE SEQUENCE [LARGE SCALE GENOMIC DNA]</scope>
    <source>
        <strain evidence="1">4</strain>
        <tissue evidence="1">Leaf</tissue>
    </source>
</reference>
<comment type="caution">
    <text evidence="1">The sequence shown here is derived from an EMBL/GenBank/DDBJ whole genome shotgun (WGS) entry which is preliminary data.</text>
</comment>
<evidence type="ECO:0000313" key="2">
    <source>
        <dbReference type="Proteomes" id="UP000593574"/>
    </source>
</evidence>
<feature type="non-terminal residue" evidence="1">
    <location>
        <position position="1"/>
    </location>
</feature>
<evidence type="ECO:0008006" key="3">
    <source>
        <dbReference type="Google" id="ProtNLM"/>
    </source>
</evidence>
<gene>
    <name evidence="1" type="ORF">Golax_022533</name>
</gene>
<name>A0A7J9AZW3_9ROSI</name>
<dbReference type="PANTHER" id="PTHR47723">
    <property type="entry name" value="OS05G0353850 PROTEIN"/>
    <property type="match status" value="1"/>
</dbReference>
<dbReference type="CDD" id="cd06222">
    <property type="entry name" value="RNase_H_like"/>
    <property type="match status" value="1"/>
</dbReference>
<dbReference type="PANTHER" id="PTHR47723:SF19">
    <property type="entry name" value="POLYNUCLEOTIDYL TRANSFERASE, RIBONUCLEASE H-LIKE SUPERFAMILY PROTEIN"/>
    <property type="match status" value="1"/>
</dbReference>
<dbReference type="InterPro" id="IPR044730">
    <property type="entry name" value="RNase_H-like_dom_plant"/>
</dbReference>
<dbReference type="SUPFAM" id="SSF53098">
    <property type="entry name" value="Ribonuclease H-like"/>
    <property type="match status" value="1"/>
</dbReference>
<dbReference type="InterPro" id="IPR012337">
    <property type="entry name" value="RNaseH-like_sf"/>
</dbReference>